<keyword evidence="1" id="KW-1133">Transmembrane helix</keyword>
<evidence type="ECO:0000256" key="1">
    <source>
        <dbReference type="SAM" id="Phobius"/>
    </source>
</evidence>
<feature type="transmembrane region" description="Helical" evidence="1">
    <location>
        <begin position="86"/>
        <end position="106"/>
    </location>
</feature>
<dbReference type="Gene3D" id="1.20.5.340">
    <property type="match status" value="1"/>
</dbReference>
<evidence type="ECO:0008006" key="4">
    <source>
        <dbReference type="Google" id="ProtNLM"/>
    </source>
</evidence>
<organism evidence="2 3">
    <name type="scientific">Massilia genomosp. 1</name>
    <dbReference type="NCBI Taxonomy" id="2609280"/>
    <lineage>
        <taxon>Bacteria</taxon>
        <taxon>Pseudomonadati</taxon>
        <taxon>Pseudomonadota</taxon>
        <taxon>Betaproteobacteria</taxon>
        <taxon>Burkholderiales</taxon>
        <taxon>Oxalobacteraceae</taxon>
        <taxon>Telluria group</taxon>
        <taxon>Massilia</taxon>
    </lineage>
</organism>
<gene>
    <name evidence="2" type="ORF">F1735_33470</name>
</gene>
<sequence length="111" mass="11901">MTAIPFDTLKMVQRLESAGVPSDQAKVQAAVLAEVISAEDLSITERFSAKADVLAELAGIRASIEKMDTRLDSKIDKTVAEAKAELVRWVVGVGMLQMALIAGLVLKLVPH</sequence>
<dbReference type="Proteomes" id="UP000610594">
    <property type="component" value="Unassembled WGS sequence"/>
</dbReference>
<dbReference type="EMBL" id="WHJF01000282">
    <property type="protein sequence ID" value="NHZ67112.1"/>
    <property type="molecule type" value="Genomic_DNA"/>
</dbReference>
<keyword evidence="3" id="KW-1185">Reference proteome</keyword>
<reference evidence="2 3" key="1">
    <citation type="submission" date="2019-10" db="EMBL/GenBank/DDBJ databases">
        <title>Taxonomy of Antarctic Massilia spp.: description of Massilia rubra sp. nov., Massilia aquatica sp. nov., Massilia mucilaginosa sp. nov., Massilia frigida sp. nov. isolated from streams, lakes and regoliths.</title>
        <authorList>
            <person name="Holochova P."/>
            <person name="Sedlacek I."/>
            <person name="Kralova S."/>
            <person name="Maslanova I."/>
            <person name="Busse H.-J."/>
            <person name="Stankova E."/>
            <person name="Vrbovska V."/>
            <person name="Kovarovic V."/>
            <person name="Bartak M."/>
            <person name="Svec P."/>
            <person name="Pantucek R."/>
        </authorList>
    </citation>
    <scope>NUCLEOTIDE SEQUENCE [LARGE SCALE GENOMIC DNA]</scope>
    <source>
        <strain evidence="2 3">CCM 8694</strain>
    </source>
</reference>
<evidence type="ECO:0000313" key="3">
    <source>
        <dbReference type="Proteomes" id="UP000610594"/>
    </source>
</evidence>
<evidence type="ECO:0000313" key="2">
    <source>
        <dbReference type="EMBL" id="NHZ67112.1"/>
    </source>
</evidence>
<protein>
    <recommendedName>
        <fullName evidence="4">DUF1640 domain-containing protein</fullName>
    </recommendedName>
</protein>
<keyword evidence="1" id="KW-0812">Transmembrane</keyword>
<accession>A0ABX0MWG8</accession>
<name>A0ABX0MWG8_9BURK</name>
<keyword evidence="1" id="KW-0472">Membrane</keyword>
<proteinExistence type="predicted"/>
<comment type="caution">
    <text evidence="2">The sequence shown here is derived from an EMBL/GenBank/DDBJ whole genome shotgun (WGS) entry which is preliminary data.</text>
</comment>
<dbReference type="RefSeq" id="WP_167241338.1">
    <property type="nucleotide sequence ID" value="NZ_WHJF01000282.1"/>
</dbReference>